<dbReference type="OrthoDB" id="5814146at2759"/>
<dbReference type="Gene3D" id="1.20.910.10">
    <property type="entry name" value="Heme oxygenase-like"/>
    <property type="match status" value="1"/>
</dbReference>
<evidence type="ECO:0000313" key="1">
    <source>
        <dbReference type="EMBL" id="CDW77072.1"/>
    </source>
</evidence>
<dbReference type="Pfam" id="PF11251">
    <property type="entry name" value="DUF3050"/>
    <property type="match status" value="1"/>
</dbReference>
<dbReference type="EMBL" id="CCKQ01005809">
    <property type="protein sequence ID" value="CDW77072.1"/>
    <property type="molecule type" value="Genomic_DNA"/>
</dbReference>
<keyword evidence="2" id="KW-1185">Reference proteome</keyword>
<evidence type="ECO:0000313" key="2">
    <source>
        <dbReference type="Proteomes" id="UP000039865"/>
    </source>
</evidence>
<name>A0A078A4H7_STYLE</name>
<accession>A0A078A4H7</accession>
<proteinExistence type="predicted"/>
<dbReference type="InterPro" id="IPR016084">
    <property type="entry name" value="Haem_Oase-like_multi-hlx"/>
</dbReference>
<dbReference type="Proteomes" id="UP000039865">
    <property type="component" value="Unassembled WGS sequence"/>
</dbReference>
<gene>
    <name evidence="1" type="primary">Contig8546.g9123</name>
    <name evidence="1" type="ORF">STYLEM_6040</name>
</gene>
<organism evidence="1 2">
    <name type="scientific">Stylonychia lemnae</name>
    <name type="common">Ciliate</name>
    <dbReference type="NCBI Taxonomy" id="5949"/>
    <lineage>
        <taxon>Eukaryota</taxon>
        <taxon>Sar</taxon>
        <taxon>Alveolata</taxon>
        <taxon>Ciliophora</taxon>
        <taxon>Intramacronucleata</taxon>
        <taxon>Spirotrichea</taxon>
        <taxon>Stichotrichia</taxon>
        <taxon>Sporadotrichida</taxon>
        <taxon>Oxytrichidae</taxon>
        <taxon>Stylonychinae</taxon>
        <taxon>Stylonychia</taxon>
    </lineage>
</organism>
<protein>
    <recommendedName>
        <fullName evidence="3">Heme oxygenase</fullName>
    </recommendedName>
</protein>
<sequence>MRVRLSTKVSNFEQLKSALLPHHAQLQQHPVYSAVKSQQHQKVFMENHVWAVYDFMTLLKAIQIRVTCVSIPWTPPKNRQSAFLLNQMVMGEESDDLDTGDAKQATSHFELYMNAMQEVGADSTAIRNFVSEMENGNHWLKALKQTQLKHKEIHQNTYEFVESTLKTATEGKTHEIASSFLYGREDPIPKMFQQFIDNIKDKSLNMPYFQKYLERHIFLDADYHRPMAEKMLMNLLGNESQKFQEAYDVAAHAIDMRMHLWDGIHQKL</sequence>
<reference evidence="1 2" key="1">
    <citation type="submission" date="2014-06" db="EMBL/GenBank/DDBJ databases">
        <authorList>
            <person name="Swart Estienne"/>
        </authorList>
    </citation>
    <scope>NUCLEOTIDE SEQUENCE [LARGE SCALE GENOMIC DNA]</scope>
    <source>
        <strain evidence="1 2">130c</strain>
    </source>
</reference>
<dbReference type="AlphaFoldDB" id="A0A078A4H7"/>
<dbReference type="InParanoid" id="A0A078A4H7"/>
<evidence type="ECO:0008006" key="3">
    <source>
        <dbReference type="Google" id="ProtNLM"/>
    </source>
</evidence>
<dbReference type="InterPro" id="IPR024423">
    <property type="entry name" value="DUF3050"/>
</dbReference>
<dbReference type="SUPFAM" id="SSF48613">
    <property type="entry name" value="Heme oxygenase-like"/>
    <property type="match status" value="1"/>
</dbReference>